<accession>A0A9P6TX78</accession>
<name>A0A9P6TX78_9FUNG</name>
<comment type="caution">
    <text evidence="2">The sequence shown here is derived from an EMBL/GenBank/DDBJ whole genome shotgun (WGS) entry which is preliminary data.</text>
</comment>
<feature type="region of interest" description="Disordered" evidence="1">
    <location>
        <begin position="116"/>
        <end position="136"/>
    </location>
</feature>
<organism evidence="2 3">
    <name type="scientific">Mortierella polycephala</name>
    <dbReference type="NCBI Taxonomy" id="41804"/>
    <lineage>
        <taxon>Eukaryota</taxon>
        <taxon>Fungi</taxon>
        <taxon>Fungi incertae sedis</taxon>
        <taxon>Mucoromycota</taxon>
        <taxon>Mortierellomycotina</taxon>
        <taxon>Mortierellomycetes</taxon>
        <taxon>Mortierellales</taxon>
        <taxon>Mortierellaceae</taxon>
        <taxon>Mortierella</taxon>
    </lineage>
</organism>
<proteinExistence type="predicted"/>
<dbReference type="OrthoDB" id="270970at2759"/>
<dbReference type="AlphaFoldDB" id="A0A9P6TX78"/>
<reference evidence="2" key="1">
    <citation type="journal article" date="2020" name="Fungal Divers.">
        <title>Resolving the Mortierellaceae phylogeny through synthesis of multi-gene phylogenetics and phylogenomics.</title>
        <authorList>
            <person name="Vandepol N."/>
            <person name="Liber J."/>
            <person name="Desiro A."/>
            <person name="Na H."/>
            <person name="Kennedy M."/>
            <person name="Barry K."/>
            <person name="Grigoriev I.V."/>
            <person name="Miller A.N."/>
            <person name="O'Donnell K."/>
            <person name="Stajich J.E."/>
            <person name="Bonito G."/>
        </authorList>
    </citation>
    <scope>NUCLEOTIDE SEQUENCE</scope>
    <source>
        <strain evidence="2">KOD948</strain>
    </source>
</reference>
<evidence type="ECO:0000313" key="3">
    <source>
        <dbReference type="Proteomes" id="UP000726737"/>
    </source>
</evidence>
<evidence type="ECO:0000313" key="2">
    <source>
        <dbReference type="EMBL" id="KAG0250423.1"/>
    </source>
</evidence>
<protein>
    <submittedName>
        <fullName evidence="2">Uncharacterized protein</fullName>
    </submittedName>
</protein>
<sequence length="136" mass="14151">IFDEESTVDEPIVFAAIPLSQIVQQPQGMLSANFGLYTIKGSPKGEISLSIRVLQPGQEPGGMVAYDGAGGKGQSMLDEEHQKRMKNLKMKETAADAAQGAALTGVMGMAAGILSGMGGKKKEEEPNRSAATGGNK</sequence>
<evidence type="ECO:0000256" key="1">
    <source>
        <dbReference type="SAM" id="MobiDB-lite"/>
    </source>
</evidence>
<keyword evidence="3" id="KW-1185">Reference proteome</keyword>
<gene>
    <name evidence="2" type="ORF">BG011_008349</name>
</gene>
<dbReference type="Proteomes" id="UP000726737">
    <property type="component" value="Unassembled WGS sequence"/>
</dbReference>
<dbReference type="EMBL" id="JAAAJA010000687">
    <property type="protein sequence ID" value="KAG0250423.1"/>
    <property type="molecule type" value="Genomic_DNA"/>
</dbReference>
<feature type="non-terminal residue" evidence="2">
    <location>
        <position position="1"/>
    </location>
</feature>